<feature type="compositionally biased region" description="Polar residues" evidence="2">
    <location>
        <begin position="48"/>
        <end position="59"/>
    </location>
</feature>
<reference evidence="3" key="1">
    <citation type="submission" date="2023-01" db="EMBL/GenBank/DDBJ databases">
        <title>Genome assembly of the deep-sea coral Lophelia pertusa.</title>
        <authorList>
            <person name="Herrera S."/>
            <person name="Cordes E."/>
        </authorList>
    </citation>
    <scope>NUCLEOTIDE SEQUENCE</scope>
    <source>
        <strain evidence="3">USNM1676648</strain>
        <tissue evidence="3">Polyp</tissue>
    </source>
</reference>
<proteinExistence type="predicted"/>
<keyword evidence="1" id="KW-0175">Coiled coil</keyword>
<dbReference type="OrthoDB" id="10014807at2759"/>
<dbReference type="PANTHER" id="PTHR22367">
    <property type="entry name" value="COILED-COIL DOMAIN-CONTAINING PROTEIN 14"/>
    <property type="match status" value="1"/>
</dbReference>
<feature type="region of interest" description="Disordered" evidence="2">
    <location>
        <begin position="1"/>
        <end position="61"/>
    </location>
</feature>
<dbReference type="GO" id="GO:0071539">
    <property type="term" value="P:protein localization to centrosome"/>
    <property type="evidence" value="ECO:0007669"/>
    <property type="project" value="TreeGrafter"/>
</dbReference>
<evidence type="ECO:0000313" key="4">
    <source>
        <dbReference type="Proteomes" id="UP001163046"/>
    </source>
</evidence>
<gene>
    <name evidence="3" type="primary">CCDC14_2</name>
    <name evidence="3" type="ORF">OS493_030964</name>
</gene>
<keyword evidence="4" id="KW-1185">Reference proteome</keyword>
<dbReference type="EMBL" id="MU825907">
    <property type="protein sequence ID" value="KAJ7383077.1"/>
    <property type="molecule type" value="Genomic_DNA"/>
</dbReference>
<evidence type="ECO:0000313" key="3">
    <source>
        <dbReference type="EMBL" id="KAJ7383077.1"/>
    </source>
</evidence>
<name>A0A9W9ZJZ2_9CNID</name>
<feature type="compositionally biased region" description="Polar residues" evidence="2">
    <location>
        <begin position="229"/>
        <end position="249"/>
    </location>
</feature>
<feature type="region of interest" description="Disordered" evidence="2">
    <location>
        <begin position="220"/>
        <end position="249"/>
    </location>
</feature>
<dbReference type="GO" id="GO:0034451">
    <property type="term" value="C:centriolar satellite"/>
    <property type="evidence" value="ECO:0007669"/>
    <property type="project" value="TreeGrafter"/>
</dbReference>
<feature type="coiled-coil region" evidence="1">
    <location>
        <begin position="168"/>
        <end position="203"/>
    </location>
</feature>
<dbReference type="Proteomes" id="UP001163046">
    <property type="component" value="Unassembled WGS sequence"/>
</dbReference>
<dbReference type="AlphaFoldDB" id="A0A9W9ZJZ2"/>
<dbReference type="InterPro" id="IPR029343">
    <property type="entry name" value="CCDC14"/>
</dbReference>
<dbReference type="PANTHER" id="PTHR22367:SF2">
    <property type="entry name" value="COILED-COIL DOMAIN-CONTAINING PROTEIN 14"/>
    <property type="match status" value="1"/>
</dbReference>
<protein>
    <submittedName>
        <fullName evidence="3">Protein localization to centrosome</fullName>
    </submittedName>
</protein>
<organism evidence="3 4">
    <name type="scientific">Desmophyllum pertusum</name>
    <dbReference type="NCBI Taxonomy" id="174260"/>
    <lineage>
        <taxon>Eukaryota</taxon>
        <taxon>Metazoa</taxon>
        <taxon>Cnidaria</taxon>
        <taxon>Anthozoa</taxon>
        <taxon>Hexacorallia</taxon>
        <taxon>Scleractinia</taxon>
        <taxon>Caryophylliina</taxon>
        <taxon>Caryophylliidae</taxon>
        <taxon>Desmophyllum</taxon>
    </lineage>
</organism>
<evidence type="ECO:0000256" key="1">
    <source>
        <dbReference type="SAM" id="Coils"/>
    </source>
</evidence>
<sequence length="249" mass="27595">MKSRIQGKASKASLVARGLASKSKPPAFKRVQKGQQKASKESKPGYSLYTSDSEDQASSVDRGLNRCAALLSNILDNEDKDSTAQSKLVVGVSKPVKSTLKRAGATSHPPVKPGKPDTQRTKALSRKVVIPTARADDKASASPSKPPEETQGTSTTYNDRLVSSTPVLTVEERQRRQQLQKREALLQQELTQLKQRYDLLQKQQDPGHHTEQKLQLQSSMMHELESHQQKQTLQRTAHTTTLNRKTVSH</sequence>
<comment type="caution">
    <text evidence="3">The sequence shown here is derived from an EMBL/GenBank/DDBJ whole genome shotgun (WGS) entry which is preliminary data.</text>
</comment>
<feature type="region of interest" description="Disordered" evidence="2">
    <location>
        <begin position="92"/>
        <end position="158"/>
    </location>
</feature>
<evidence type="ECO:0000256" key="2">
    <source>
        <dbReference type="SAM" id="MobiDB-lite"/>
    </source>
</evidence>
<accession>A0A9W9ZJZ2</accession>